<feature type="non-terminal residue" evidence="2">
    <location>
        <position position="97"/>
    </location>
</feature>
<feature type="compositionally biased region" description="Basic and acidic residues" evidence="1">
    <location>
        <begin position="71"/>
        <end position="83"/>
    </location>
</feature>
<dbReference type="EMBL" id="BKCJ011282769">
    <property type="protein sequence ID" value="GFD14905.1"/>
    <property type="molecule type" value="Genomic_DNA"/>
</dbReference>
<feature type="region of interest" description="Disordered" evidence="1">
    <location>
        <begin position="1"/>
        <end position="97"/>
    </location>
</feature>
<sequence>MLIQHQAKVDEGSRQTTEPQHTPTTASPSHIGPIPIVASSHPKKTKKHRKTKRKATEISQSSRPTTLVADEIVHKERGDRVERAAITASSLEAEQDS</sequence>
<reference evidence="2" key="1">
    <citation type="journal article" date="2019" name="Sci. Rep.">
        <title>Draft genome of Tanacetum cinerariifolium, the natural source of mosquito coil.</title>
        <authorList>
            <person name="Yamashiro T."/>
            <person name="Shiraishi A."/>
            <person name="Satake H."/>
            <person name="Nakayama K."/>
        </authorList>
    </citation>
    <scope>NUCLEOTIDE SEQUENCE</scope>
</reference>
<feature type="compositionally biased region" description="Basic residues" evidence="1">
    <location>
        <begin position="41"/>
        <end position="53"/>
    </location>
</feature>
<accession>A0A699TVK2</accession>
<evidence type="ECO:0000256" key="1">
    <source>
        <dbReference type="SAM" id="MobiDB-lite"/>
    </source>
</evidence>
<proteinExistence type="predicted"/>
<dbReference type="AlphaFoldDB" id="A0A699TVK2"/>
<name>A0A699TVK2_TANCI</name>
<organism evidence="2">
    <name type="scientific">Tanacetum cinerariifolium</name>
    <name type="common">Dalmatian daisy</name>
    <name type="synonym">Chrysanthemum cinerariifolium</name>
    <dbReference type="NCBI Taxonomy" id="118510"/>
    <lineage>
        <taxon>Eukaryota</taxon>
        <taxon>Viridiplantae</taxon>
        <taxon>Streptophyta</taxon>
        <taxon>Embryophyta</taxon>
        <taxon>Tracheophyta</taxon>
        <taxon>Spermatophyta</taxon>
        <taxon>Magnoliopsida</taxon>
        <taxon>eudicotyledons</taxon>
        <taxon>Gunneridae</taxon>
        <taxon>Pentapetalae</taxon>
        <taxon>asterids</taxon>
        <taxon>campanulids</taxon>
        <taxon>Asterales</taxon>
        <taxon>Asteraceae</taxon>
        <taxon>Asteroideae</taxon>
        <taxon>Anthemideae</taxon>
        <taxon>Anthemidinae</taxon>
        <taxon>Tanacetum</taxon>
    </lineage>
</organism>
<gene>
    <name evidence="2" type="ORF">Tci_886874</name>
</gene>
<feature type="compositionally biased region" description="Polar residues" evidence="1">
    <location>
        <begin position="14"/>
        <end position="28"/>
    </location>
</feature>
<feature type="compositionally biased region" description="Polar residues" evidence="1">
    <location>
        <begin position="87"/>
        <end position="97"/>
    </location>
</feature>
<evidence type="ECO:0000313" key="2">
    <source>
        <dbReference type="EMBL" id="GFD14905.1"/>
    </source>
</evidence>
<comment type="caution">
    <text evidence="2">The sequence shown here is derived from an EMBL/GenBank/DDBJ whole genome shotgun (WGS) entry which is preliminary data.</text>
</comment>
<protein>
    <submittedName>
        <fullName evidence="2">Uncharacterized protein</fullName>
    </submittedName>
</protein>